<dbReference type="Proteomes" id="UP000478837">
    <property type="component" value="Unassembled WGS sequence"/>
</dbReference>
<comment type="caution">
    <text evidence="1">The sequence shown here is derived from an EMBL/GenBank/DDBJ whole genome shotgun (WGS) entry which is preliminary data.</text>
</comment>
<organism evidence="1 2">
    <name type="scientific">Alteromonas hispanica</name>
    <dbReference type="NCBI Taxonomy" id="315421"/>
    <lineage>
        <taxon>Bacteria</taxon>
        <taxon>Pseudomonadati</taxon>
        <taxon>Pseudomonadota</taxon>
        <taxon>Gammaproteobacteria</taxon>
        <taxon>Alteromonadales</taxon>
        <taxon>Alteromonadaceae</taxon>
        <taxon>Alteromonas/Salinimonas group</taxon>
        <taxon>Alteromonas</taxon>
    </lineage>
</organism>
<dbReference type="RefSeq" id="WP_163111105.1">
    <property type="nucleotide sequence ID" value="NZ_JAAAWP010000003.1"/>
</dbReference>
<dbReference type="AlphaFoldDB" id="A0A6L9MTM8"/>
<evidence type="ECO:0000313" key="2">
    <source>
        <dbReference type="Proteomes" id="UP000478837"/>
    </source>
</evidence>
<accession>A0A6L9MTM8</accession>
<name>A0A6L9MTM8_9ALTE</name>
<dbReference type="EMBL" id="JAAAWP010000003">
    <property type="protein sequence ID" value="NDW21221.1"/>
    <property type="molecule type" value="Genomic_DNA"/>
</dbReference>
<evidence type="ECO:0000313" key="1">
    <source>
        <dbReference type="EMBL" id="NDW21221.1"/>
    </source>
</evidence>
<protein>
    <submittedName>
        <fullName evidence="1">Arginine decarboxylase</fullName>
    </submittedName>
</protein>
<keyword evidence="2" id="KW-1185">Reference proteome</keyword>
<reference evidence="1 2" key="1">
    <citation type="submission" date="2020-01" db="EMBL/GenBank/DDBJ databases">
        <title>Genomes of bacteria type strains.</title>
        <authorList>
            <person name="Chen J."/>
            <person name="Zhu S."/>
            <person name="Yang J."/>
        </authorList>
    </citation>
    <scope>NUCLEOTIDE SEQUENCE [LARGE SCALE GENOMIC DNA]</scope>
    <source>
        <strain evidence="1 2">LMG 22958</strain>
    </source>
</reference>
<gene>
    <name evidence="1" type="ORF">GTW09_06795</name>
</gene>
<proteinExistence type="predicted"/>
<sequence>MSEFPSKRTFDIETYQNCILVTLRGHWDTATNISYLGELTTTLQKRNGKPFHLLVDIRAWSTPDSEIDSRIRQPIQLDRRNQLSELWLEDENTNADHIAKKYFVNEAFVLERTQDAGVFLGLASERVEPSTMAYVKSWVHAATP</sequence>